<proteinExistence type="predicted"/>
<gene>
    <name evidence="1" type="ORF">C8N25_11681</name>
</gene>
<name>A0A3E0DMV1_9BACT</name>
<keyword evidence="2" id="KW-1185">Reference proteome</keyword>
<evidence type="ECO:0000313" key="1">
    <source>
        <dbReference type="EMBL" id="REG84026.1"/>
    </source>
</evidence>
<sequence>MIKIKQLSVLVYLMFPEMSLALTSKSFSIKGSNPCKSEDSTNIIAHFQSLRQEFLNEIPEPISSTDNIAWLKSFSLCRKKQVHANLLEHSSGLARLY</sequence>
<evidence type="ECO:0000313" key="2">
    <source>
        <dbReference type="Proteomes" id="UP000256405"/>
    </source>
</evidence>
<reference evidence="1 2" key="1">
    <citation type="submission" date="2018-08" db="EMBL/GenBank/DDBJ databases">
        <title>Genomic Encyclopedia of Archaeal and Bacterial Type Strains, Phase II (KMG-II): from individual species to whole genera.</title>
        <authorList>
            <person name="Goeker M."/>
        </authorList>
    </citation>
    <scope>NUCLEOTIDE SEQUENCE [LARGE SCALE GENOMIC DNA]</scope>
    <source>
        <strain evidence="1 2">DSM 15986</strain>
    </source>
</reference>
<dbReference type="EMBL" id="QUNF01000016">
    <property type="protein sequence ID" value="REG84026.1"/>
    <property type="molecule type" value="Genomic_DNA"/>
</dbReference>
<organism evidence="1 2">
    <name type="scientific">Algoriphagus antarcticus</name>
    <dbReference type="NCBI Taxonomy" id="238540"/>
    <lineage>
        <taxon>Bacteria</taxon>
        <taxon>Pseudomonadati</taxon>
        <taxon>Bacteroidota</taxon>
        <taxon>Cytophagia</taxon>
        <taxon>Cytophagales</taxon>
        <taxon>Cyclobacteriaceae</taxon>
        <taxon>Algoriphagus</taxon>
    </lineage>
</organism>
<protein>
    <submittedName>
        <fullName evidence="1">Uncharacterized protein</fullName>
    </submittedName>
</protein>
<dbReference type="Proteomes" id="UP000256405">
    <property type="component" value="Unassembled WGS sequence"/>
</dbReference>
<accession>A0A3E0DMV1</accession>
<dbReference type="AlphaFoldDB" id="A0A3E0DMV1"/>
<comment type="caution">
    <text evidence="1">The sequence shown here is derived from an EMBL/GenBank/DDBJ whole genome shotgun (WGS) entry which is preliminary data.</text>
</comment>